<comment type="caution">
    <text evidence="3">The sequence shown here is derived from an EMBL/GenBank/DDBJ whole genome shotgun (WGS) entry which is preliminary data.</text>
</comment>
<dbReference type="RefSeq" id="WP_062188320.1">
    <property type="nucleotide sequence ID" value="NZ_LRRD01000048.1"/>
</dbReference>
<organism evidence="3 4">
    <name type="scientific">Ferrovum myxofaciens</name>
    <dbReference type="NCBI Taxonomy" id="416213"/>
    <lineage>
        <taxon>Bacteria</taxon>
        <taxon>Pseudomonadati</taxon>
        <taxon>Pseudomonadota</taxon>
        <taxon>Betaproteobacteria</taxon>
        <taxon>Ferrovales</taxon>
        <taxon>Ferrovaceae</taxon>
        <taxon>Ferrovum</taxon>
    </lineage>
</organism>
<evidence type="ECO:0000256" key="1">
    <source>
        <dbReference type="ARBA" id="ARBA00023118"/>
    </source>
</evidence>
<proteinExistence type="predicted"/>
<dbReference type="PANTHER" id="PTHR39965">
    <property type="entry name" value="CRISPR SYSTEM CMR SUBUNIT CMR6"/>
    <property type="match status" value="1"/>
</dbReference>
<dbReference type="InterPro" id="IPR010172">
    <property type="entry name" value="CRISPR-assoc_prot_TM1791"/>
</dbReference>
<feature type="domain" description="CRISPR type III-associated protein" evidence="2">
    <location>
        <begin position="112"/>
        <end position="292"/>
    </location>
</feature>
<evidence type="ECO:0000259" key="2">
    <source>
        <dbReference type="Pfam" id="PF03787"/>
    </source>
</evidence>
<dbReference type="NCBIfam" id="TIGR01898">
    <property type="entry name" value="cas_TM1791_cmr6"/>
    <property type="match status" value="1"/>
</dbReference>
<gene>
    <name evidence="3" type="ORF">FEMY_18900</name>
</gene>
<sequence length="391" mass="43806">MPIAAVPNYLGQDFKETSPGMRFGMYLKLWGINQRTNAFLWKIHDVAYEVRGQENKEREVKKENKASSLDAAKIFGERDKHTMKALADRQLSLAQTNPTDALLRLDAVSTAPFTTGLGNEHPLENGFSFLNPYGLPYLPGSGVKGVLRQAARELASGEWGNAHGWNDAPIEILFGRESENGNTDHLRGTLQFWDVIPQIKGDHLMVDIMTPHQSHYYQKRETPHESGQTNPISFLTVPPNSGFTFLVTCDLNRLTPDLAQDGRWKILLEAAFQHAFQWLGFGAKTAVGYGVLASEAMRKARCEAKLQVMEQRKHEQTQTNAEIWEGAKIKYNRRNETLTVEKNGKSAHAIAPKGKELLDSLPADIRKKVETNQFVRVNARVSGGELLDILT</sequence>
<reference evidence="3 4" key="1">
    <citation type="submission" date="2016-01" db="EMBL/GenBank/DDBJ databases">
        <title>Genome sequence of the acidophilic iron oxidising Ferrovum strain Z-31.</title>
        <authorList>
            <person name="Poehlein A."/>
            <person name="Ullrich S.R."/>
            <person name="Schloemann M."/>
            <person name="Muehling M."/>
            <person name="Daniel R."/>
        </authorList>
    </citation>
    <scope>NUCLEOTIDE SEQUENCE [LARGE SCALE GENOMIC DNA]</scope>
    <source>
        <strain evidence="3 4">Z-31</strain>
    </source>
</reference>
<dbReference type="PATRIC" id="fig|1789004.3.peg.1934"/>
<dbReference type="PANTHER" id="PTHR39965:SF1">
    <property type="entry name" value="CRISPR SYSTEM CMR SUBUNIT CMR6"/>
    <property type="match status" value="1"/>
</dbReference>
<evidence type="ECO:0000313" key="3">
    <source>
        <dbReference type="EMBL" id="KXW57587.1"/>
    </source>
</evidence>
<dbReference type="GO" id="GO:0051607">
    <property type="term" value="P:defense response to virus"/>
    <property type="evidence" value="ECO:0007669"/>
    <property type="project" value="UniProtKB-KW"/>
</dbReference>
<dbReference type="InterPro" id="IPR005537">
    <property type="entry name" value="RAMP_III_fam"/>
</dbReference>
<name>A0A149VWI5_9PROT</name>
<keyword evidence="4" id="KW-1185">Reference proteome</keyword>
<accession>A0A149VWI5</accession>
<dbReference type="EMBL" id="LRRD01000048">
    <property type="protein sequence ID" value="KXW57587.1"/>
    <property type="molecule type" value="Genomic_DNA"/>
</dbReference>
<keyword evidence="1" id="KW-0051">Antiviral defense</keyword>
<dbReference type="STRING" id="1789004.FEMY_18900"/>
<dbReference type="Proteomes" id="UP000075653">
    <property type="component" value="Unassembled WGS sequence"/>
</dbReference>
<protein>
    <submittedName>
        <fullName evidence="3">RAMP superfamily protein</fullName>
    </submittedName>
</protein>
<dbReference type="Pfam" id="PF03787">
    <property type="entry name" value="RAMPs"/>
    <property type="match status" value="1"/>
</dbReference>
<evidence type="ECO:0000313" key="4">
    <source>
        <dbReference type="Proteomes" id="UP000075653"/>
    </source>
</evidence>
<dbReference type="AlphaFoldDB" id="A0A149VWI5"/>